<gene>
    <name evidence="1" type="ORF">Cyrtocomes_00740</name>
</gene>
<sequence length="389" mass="44642">MFKSLRDLIQNKRNQMEDWIENFRNGRGWPIFMSLDIRISEFKIAHVDSNLFPAGFNNLSINGREMAIKLTKSFLEKYNFSKILLIAERNTKNKLYAHNIVTLKDIIKSASGADVRISVLNGEGLEFAWEVAGTISKVDKNITIVEQGWTPDAIIMNNDLTSGMPDSLIDINQNIFPSPYLGWFSRKKSTHFEIYNRIVKEFSNHFGFDDFLISLRSEQVQNVDFRNKTGLESIFLKGKAMFYDIDNDYKNHKIDEKPYIFLKPNNGTFGMGVLEIRDLEHLSHINKKNRHSIDKIKDGQKTSCVILQEGVQTSFSFLNYPAEKIIYSANGEIVDIMVRYNQHSNNHGNLGKSGALIEALDTPIEFDIEWLINKLANLAAIEELAYVKQ</sequence>
<name>A0ABU5L8A9_9RICK</name>
<dbReference type="GO" id="GO:0016874">
    <property type="term" value="F:ligase activity"/>
    <property type="evidence" value="ECO:0007669"/>
    <property type="project" value="UniProtKB-KW"/>
</dbReference>
<proteinExistence type="predicted"/>
<dbReference type="InterPro" id="IPR011718">
    <property type="entry name" value="GshA"/>
</dbReference>
<dbReference type="Gene3D" id="3.40.50.11280">
    <property type="entry name" value="Glutamate-cysteine ligase, N-terminal domain"/>
    <property type="match status" value="1"/>
</dbReference>
<dbReference type="Pfam" id="PF08886">
    <property type="entry name" value="GshA"/>
    <property type="match status" value="1"/>
</dbReference>
<keyword evidence="2" id="KW-1185">Reference proteome</keyword>
<accession>A0ABU5L8A9</accession>
<protein>
    <submittedName>
        <fullName evidence="1">Glutamate-cysteine ligase</fullName>
    </submittedName>
</protein>
<dbReference type="Proteomes" id="UP001293791">
    <property type="component" value="Unassembled WGS sequence"/>
</dbReference>
<dbReference type="InterPro" id="IPR042520">
    <property type="entry name" value="GshA_N"/>
</dbReference>
<reference evidence="1 2" key="1">
    <citation type="submission" date="2023-02" db="EMBL/GenBank/DDBJ databases">
        <title>Host association and intracellularity evolved multiple times independently in the Rickettsiales.</title>
        <authorList>
            <person name="Castelli M."/>
            <person name="Nardi T."/>
            <person name="Gammuto L."/>
            <person name="Bellinzona G."/>
            <person name="Sabaneyeva E."/>
            <person name="Potekhin A."/>
            <person name="Serra V."/>
            <person name="Petroni G."/>
            <person name="Sassera D."/>
        </authorList>
    </citation>
    <scope>NUCLEOTIDE SEQUENCE [LARGE SCALE GENOMIC DNA]</scope>
    <source>
        <strain evidence="1 2">BOD18</strain>
    </source>
</reference>
<comment type="caution">
    <text evidence="1">The sequence shown here is derived from an EMBL/GenBank/DDBJ whole genome shotgun (WGS) entry which is preliminary data.</text>
</comment>
<dbReference type="EMBL" id="JARGYT010000041">
    <property type="protein sequence ID" value="MDZ5762361.1"/>
    <property type="molecule type" value="Genomic_DNA"/>
</dbReference>
<dbReference type="RefSeq" id="WP_322497831.1">
    <property type="nucleotide sequence ID" value="NZ_JARGYT010000041.1"/>
</dbReference>
<organism evidence="1 2">
    <name type="scientific">Candidatus Cyrtobacter comes</name>
    <dbReference type="NCBI Taxonomy" id="675776"/>
    <lineage>
        <taxon>Bacteria</taxon>
        <taxon>Pseudomonadati</taxon>
        <taxon>Pseudomonadota</taxon>
        <taxon>Alphaproteobacteria</taxon>
        <taxon>Rickettsiales</taxon>
        <taxon>Candidatus Midichloriaceae</taxon>
        <taxon>Candidatus Cyrtobacter</taxon>
    </lineage>
</organism>
<evidence type="ECO:0000313" key="1">
    <source>
        <dbReference type="EMBL" id="MDZ5762361.1"/>
    </source>
</evidence>
<keyword evidence="1" id="KW-0436">Ligase</keyword>
<evidence type="ECO:0000313" key="2">
    <source>
        <dbReference type="Proteomes" id="UP001293791"/>
    </source>
</evidence>